<proteinExistence type="predicted"/>
<dbReference type="STRING" id="1233.SAMN05216387_11091"/>
<dbReference type="CDD" id="cd07067">
    <property type="entry name" value="HP_PGM_like"/>
    <property type="match status" value="1"/>
</dbReference>
<gene>
    <name evidence="1" type="ORF">SAMN05216387_11091</name>
</gene>
<dbReference type="Pfam" id="PF00300">
    <property type="entry name" value="His_Phos_1"/>
    <property type="match status" value="1"/>
</dbReference>
<dbReference type="InterPro" id="IPR013078">
    <property type="entry name" value="His_Pase_superF_clade-1"/>
</dbReference>
<dbReference type="SUPFAM" id="SSF53254">
    <property type="entry name" value="Phosphoglycerate mutase-like"/>
    <property type="match status" value="1"/>
</dbReference>
<reference evidence="1 2" key="1">
    <citation type="submission" date="2016-10" db="EMBL/GenBank/DDBJ databases">
        <authorList>
            <person name="de Groot N.N."/>
        </authorList>
    </citation>
    <scope>NUCLEOTIDE SEQUENCE [LARGE SCALE GENOMIC DNA]</scope>
    <source>
        <strain evidence="1 2">Nv1</strain>
    </source>
</reference>
<dbReference type="AlphaFoldDB" id="A0A1H7Q1G9"/>
<evidence type="ECO:0000313" key="1">
    <source>
        <dbReference type="EMBL" id="SEL41930.1"/>
    </source>
</evidence>
<dbReference type="InterPro" id="IPR029033">
    <property type="entry name" value="His_PPase_superfam"/>
</dbReference>
<accession>A0A1H7Q1G9</accession>
<dbReference type="EMBL" id="FOBH01000010">
    <property type="protein sequence ID" value="SEL41930.1"/>
    <property type="molecule type" value="Genomic_DNA"/>
</dbReference>
<name>A0A1H7Q1G9_9PROT</name>
<dbReference type="Gene3D" id="3.40.50.1240">
    <property type="entry name" value="Phosphoglycerate mutase-like"/>
    <property type="match status" value="1"/>
</dbReference>
<dbReference type="SMART" id="SM00855">
    <property type="entry name" value="PGAM"/>
    <property type="match status" value="1"/>
</dbReference>
<keyword evidence="2" id="KW-1185">Reference proteome</keyword>
<protein>
    <submittedName>
        <fullName evidence="1">Probable phosphoglycerate mutase</fullName>
    </submittedName>
</protein>
<dbReference type="Proteomes" id="UP000198620">
    <property type="component" value="Unassembled WGS sequence"/>
</dbReference>
<sequence>MATLILMRHGHVEGIYPERFRGRAELPLSALGVRQAQALADRLSVRYAPVALYTSPMGRCSNRYPHLPRHEYSISAANGPARSRL</sequence>
<evidence type="ECO:0000313" key="2">
    <source>
        <dbReference type="Proteomes" id="UP000198620"/>
    </source>
</evidence>
<organism evidence="1 2">
    <name type="scientific">Nitrosovibrio tenuis</name>
    <dbReference type="NCBI Taxonomy" id="1233"/>
    <lineage>
        <taxon>Bacteria</taxon>
        <taxon>Pseudomonadati</taxon>
        <taxon>Pseudomonadota</taxon>
        <taxon>Betaproteobacteria</taxon>
        <taxon>Nitrosomonadales</taxon>
        <taxon>Nitrosomonadaceae</taxon>
        <taxon>Nitrosovibrio</taxon>
    </lineage>
</organism>